<keyword evidence="2" id="KW-1185">Reference proteome</keyword>
<dbReference type="AlphaFoldDB" id="B6GC80"/>
<dbReference type="STRING" id="445975.COLSTE_01699"/>
<organism evidence="1 2">
    <name type="scientific">Collinsella stercoris DSM 13279</name>
    <dbReference type="NCBI Taxonomy" id="445975"/>
    <lineage>
        <taxon>Bacteria</taxon>
        <taxon>Bacillati</taxon>
        <taxon>Actinomycetota</taxon>
        <taxon>Coriobacteriia</taxon>
        <taxon>Coriobacteriales</taxon>
        <taxon>Coriobacteriaceae</taxon>
        <taxon>Collinsella</taxon>
    </lineage>
</organism>
<dbReference type="Proteomes" id="UP000003560">
    <property type="component" value="Unassembled WGS sequence"/>
</dbReference>
<reference evidence="1 2" key="1">
    <citation type="submission" date="2008-10" db="EMBL/GenBank/DDBJ databases">
        <title>Draft genome sequence of Collinsella stercoris (DSM 13279).</title>
        <authorList>
            <person name="Sudarsanam P."/>
            <person name="Ley R."/>
            <person name="Guruge J."/>
            <person name="Turnbaugh P.J."/>
            <person name="Mahowald M."/>
            <person name="Liep D."/>
            <person name="Gordon J."/>
        </authorList>
    </citation>
    <scope>NUCLEOTIDE SEQUENCE [LARGE SCALE GENOMIC DNA]</scope>
    <source>
        <strain evidence="1 2">DSM 13279</strain>
    </source>
</reference>
<dbReference type="EMBL" id="ABXJ01000093">
    <property type="protein sequence ID" value="EEA90118.1"/>
    <property type="molecule type" value="Genomic_DNA"/>
</dbReference>
<proteinExistence type="predicted"/>
<protein>
    <submittedName>
        <fullName evidence="1">Uncharacterized protein</fullName>
    </submittedName>
</protein>
<comment type="caution">
    <text evidence="1">The sequence shown here is derived from an EMBL/GenBank/DDBJ whole genome shotgun (WGS) entry which is preliminary data.</text>
</comment>
<dbReference type="HOGENOM" id="CLU_3097711_0_0_11"/>
<reference evidence="1 2" key="2">
    <citation type="submission" date="2008-10" db="EMBL/GenBank/DDBJ databases">
        <authorList>
            <person name="Fulton L."/>
            <person name="Clifton S."/>
            <person name="Fulton B."/>
            <person name="Xu J."/>
            <person name="Minx P."/>
            <person name="Pepin K.H."/>
            <person name="Johnson M."/>
            <person name="Thiruvilangam P."/>
            <person name="Bhonagiri V."/>
            <person name="Nash W.E."/>
            <person name="Mardis E.R."/>
            <person name="Wilson R.K."/>
        </authorList>
    </citation>
    <scope>NUCLEOTIDE SEQUENCE [LARGE SCALE GENOMIC DNA]</scope>
    <source>
        <strain evidence="1 2">DSM 13279</strain>
    </source>
</reference>
<gene>
    <name evidence="1" type="ORF">COLSTE_01699</name>
</gene>
<name>B6GC80_9ACTN</name>
<evidence type="ECO:0000313" key="1">
    <source>
        <dbReference type="EMBL" id="EEA90118.1"/>
    </source>
</evidence>
<evidence type="ECO:0000313" key="2">
    <source>
        <dbReference type="Proteomes" id="UP000003560"/>
    </source>
</evidence>
<sequence>MLCAVMSCLVGMLKPGLLDGSRLLSSGRYEWLACLEGTGNERVERIGIWGI</sequence>
<accession>B6GC80</accession>